<gene>
    <name evidence="4" type="ORF">B9O19_00386</name>
</gene>
<evidence type="ECO:0000259" key="3">
    <source>
        <dbReference type="PROSITE" id="PS51272"/>
    </source>
</evidence>
<keyword evidence="5" id="KW-1185">Reference proteome</keyword>
<feature type="domain" description="SLH" evidence="3">
    <location>
        <begin position="243"/>
        <end position="306"/>
    </location>
</feature>
<keyword evidence="1" id="KW-0677">Repeat</keyword>
<evidence type="ECO:0000256" key="1">
    <source>
        <dbReference type="ARBA" id="ARBA00022737"/>
    </source>
</evidence>
<dbReference type="Pfam" id="PF00395">
    <property type="entry name" value="SLH"/>
    <property type="match status" value="2"/>
</dbReference>
<dbReference type="OrthoDB" id="9809277at2"/>
<evidence type="ECO:0000313" key="4">
    <source>
        <dbReference type="EMBL" id="AUO18570.1"/>
    </source>
</evidence>
<reference evidence="4 5" key="1">
    <citation type="submission" date="2017-04" db="EMBL/GenBank/DDBJ databases">
        <title>Monoglobus pectinilyticus 14 draft genome.</title>
        <authorList>
            <person name="Kim C."/>
            <person name="Rosendale D.I."/>
            <person name="Kelly W.J."/>
            <person name="Tannock G.W."/>
            <person name="Patchett M.L."/>
            <person name="Jordens J.Z."/>
        </authorList>
    </citation>
    <scope>NUCLEOTIDE SEQUENCE [LARGE SCALE GENOMIC DNA]</scope>
    <source>
        <strain evidence="4 5">14</strain>
    </source>
</reference>
<protein>
    <submittedName>
        <fullName evidence="4">S-layer domain-containing protein</fullName>
    </submittedName>
</protein>
<feature type="chain" id="PRO_5014707524" evidence="2">
    <location>
        <begin position="24"/>
        <end position="1034"/>
    </location>
</feature>
<feature type="domain" description="SLH" evidence="3">
    <location>
        <begin position="179"/>
        <end position="242"/>
    </location>
</feature>
<sequence>MKKLLSIILSIIICAVSVQGVFAESSDVDINTERNVYDDCADFSKVVAYSEGLSLDVVTDENKYAFSGDDTHIIRVTSDAEWLEYAVEPNGYFVFNTAFSPNEELSHFTFESSADGENWTSFNPIITVDDTEPSKWITVHYSLKKLPAEAKFIKIIFGNIGGTPWSPCIESIELKEHNTDEVGFADCVSTKYYNSTAKLKNLGLINGYSNSEFKPSGDITRAEFSAMMAKLLDLNSVYNPASLKQVFNDVTADYWGAGSIYALYSLGIVNGDENGNFNPELNISLQEAVKIMVSSLGYTAVANQNGGYPSGYMREASRLKLLKEIEDLKNEDSLSRGDAAILMDNALDVELIYQTSFGDGQNRYEYDGSTILNRYHGIYERRGEITDVGYASVFAEGAAKDGRFELNNQSYKTGDYDMLQYLGIMVTAYVKYDKDENDYTALYVEQDKNTKITEIDYNSYDRLDDGYLCYNGDDGREKRIAVGTNTKVIYNYKYQTRVGLIDNIDIKCGYLKVISNNVGSSYADYIMVYDYDTYIASDSSKLGGVLTDKYKGAVNFNLDEADTVILKYDNEKVLYTPEYKINKNEVVCIAKSEDGKIADIRISVDTDTGTVTNINSSEQEYTIGDKTYKLSNYFLDTNRTIDISSDTVTVYLDINGNIVDCRGAVSGERYGYLKSVSELNDVFGNTATLQIITESGKAEEIKATSKSSLNGSVSSVKSFFNLSPQLVKFSLKGDGTIAVLDTAVDLFGEVNTELFTRNYVSDSAKFYDTLNIFASKYQLSSETQVFVVPNDKSEIAKYEVSDLSRLLSDTAYNVQLFDLNDEYKVGAAVITLGTDDADIYNYSPVGVIINSGTYVNDEGDKCLSLKMFSGGEEKELLFDNDGATDRTNGWIDGYVNRDTKNGVNPFSTGEVLQYSERDGKCAAFRILLTKEQIYNNDYYEKNLADYGALSEELFYSELYTSLGIVDKKFSDKILLMGNTIQGYLRTIPLNGSVYVYDRRTKVLIKGDNSDIEQGGSVFVQMRYGIANTVLVIRN</sequence>
<dbReference type="InterPro" id="IPR001119">
    <property type="entry name" value="SLH_dom"/>
</dbReference>
<accession>A0A2K9NZX3</accession>
<dbReference type="KEGG" id="mpec:B9O19_00386"/>
<feature type="signal peptide" evidence="2">
    <location>
        <begin position="1"/>
        <end position="23"/>
    </location>
</feature>
<dbReference type="AlphaFoldDB" id="A0A2K9NZX3"/>
<evidence type="ECO:0000313" key="5">
    <source>
        <dbReference type="Proteomes" id="UP000235589"/>
    </source>
</evidence>
<dbReference type="PROSITE" id="PS51272">
    <property type="entry name" value="SLH"/>
    <property type="match status" value="2"/>
</dbReference>
<keyword evidence="2" id="KW-0732">Signal</keyword>
<dbReference type="GeneID" id="98061814"/>
<dbReference type="Proteomes" id="UP000235589">
    <property type="component" value="Chromosome"/>
</dbReference>
<organism evidence="4 5">
    <name type="scientific">Monoglobus pectinilyticus</name>
    <dbReference type="NCBI Taxonomy" id="1981510"/>
    <lineage>
        <taxon>Bacteria</taxon>
        <taxon>Bacillati</taxon>
        <taxon>Bacillota</taxon>
        <taxon>Clostridia</taxon>
        <taxon>Monoglobales</taxon>
        <taxon>Monoglobaceae</taxon>
        <taxon>Monoglobus</taxon>
    </lineage>
</organism>
<dbReference type="EMBL" id="CP020991">
    <property type="protein sequence ID" value="AUO18570.1"/>
    <property type="molecule type" value="Genomic_DNA"/>
</dbReference>
<evidence type="ECO:0000256" key="2">
    <source>
        <dbReference type="SAM" id="SignalP"/>
    </source>
</evidence>
<proteinExistence type="predicted"/>
<name>A0A2K9NZX3_9FIRM</name>
<dbReference type="RefSeq" id="WP_102364863.1">
    <property type="nucleotide sequence ID" value="NZ_CP020991.1"/>
</dbReference>